<dbReference type="PANTHER" id="PTHR10331">
    <property type="entry name" value="T COMPLEX PROTEIN 10"/>
    <property type="match status" value="1"/>
</dbReference>
<name>A0ABQ9I905_9NEOP</name>
<keyword evidence="5" id="KW-1185">Reference proteome</keyword>
<dbReference type="InterPro" id="IPR047002">
    <property type="entry name" value="Tcp10_C_sf"/>
</dbReference>
<feature type="coiled-coil region" evidence="2">
    <location>
        <begin position="260"/>
        <end position="330"/>
    </location>
</feature>
<dbReference type="InterPro" id="IPR009852">
    <property type="entry name" value="CENPJ_C_dom"/>
</dbReference>
<reference evidence="4 5" key="1">
    <citation type="submission" date="2023-02" db="EMBL/GenBank/DDBJ databases">
        <title>LHISI_Scaffold_Assembly.</title>
        <authorList>
            <person name="Stuart O.P."/>
            <person name="Cleave R."/>
            <person name="Magrath M.J.L."/>
            <person name="Mikheyev A.S."/>
        </authorList>
    </citation>
    <scope>NUCLEOTIDE SEQUENCE [LARGE SCALE GENOMIC DNA]</scope>
    <source>
        <strain evidence="4">Daus_M_001</strain>
        <tissue evidence="4">Leg muscle</tissue>
    </source>
</reference>
<evidence type="ECO:0000313" key="4">
    <source>
        <dbReference type="EMBL" id="KAJ8892403.1"/>
    </source>
</evidence>
<dbReference type="Proteomes" id="UP001159363">
    <property type="component" value="Chromosome 2"/>
</dbReference>
<keyword evidence="2" id="KW-0175">Coiled coil</keyword>
<comment type="similarity">
    <text evidence="1">Belongs to the TCP10 family.</text>
</comment>
<accession>A0ABQ9I905</accession>
<proteinExistence type="inferred from homology"/>
<evidence type="ECO:0000313" key="5">
    <source>
        <dbReference type="Proteomes" id="UP001159363"/>
    </source>
</evidence>
<dbReference type="Pfam" id="PF07202">
    <property type="entry name" value="Tcp10_C"/>
    <property type="match status" value="1"/>
</dbReference>
<protein>
    <recommendedName>
        <fullName evidence="3">Centromere protein J C-terminal domain-containing protein</fullName>
    </recommendedName>
</protein>
<comment type="caution">
    <text evidence="4">The sequence shown here is derived from an EMBL/GenBank/DDBJ whole genome shotgun (WGS) entry which is preliminary data.</text>
</comment>
<gene>
    <name evidence="4" type="ORF">PR048_004983</name>
</gene>
<dbReference type="EMBL" id="JARBHB010000002">
    <property type="protein sequence ID" value="KAJ8892403.1"/>
    <property type="molecule type" value="Genomic_DNA"/>
</dbReference>
<evidence type="ECO:0000256" key="2">
    <source>
        <dbReference type="SAM" id="Coils"/>
    </source>
</evidence>
<dbReference type="PANTHER" id="PTHR10331:SF6">
    <property type="entry name" value="SPINDLE ASSEMBLY ABNORMAL 4"/>
    <property type="match status" value="1"/>
</dbReference>
<dbReference type="Gene3D" id="2.60.450.20">
    <property type="match status" value="1"/>
</dbReference>
<sequence length="570" mass="64548">MMIYSKRRNHDLNPRGGGRTYISFEEGSEKIGAMQKIMGVTKLALTNCDTYTKKILGRSGVMVRLLPSHQGKPGSISSRVASGFSYARIVPGNENQELLAFELLEQHAANSSFSSSSSFVAALMERTVKSTPKKSVWPELGSYMNPMSVNTDVHKQYTQNYKKYISSYPKSESKPIPVHVETTNKEFNVGCEQASKTVYNVAAEERNLHVHFADEDENEGSEVSDTNQLGAIVVAVVHVVRNHKSIKESKALFAVTVFSSELLTSRLQDLENEMEIFEKANIELAKIKKDHEDNVRKFTKEKKSEEKKLKEEEERIKNMLEEERRKLGKERLVLQKHSKSLKNHPSKEEREEIQALKQQGHITPRFLQLVANTSMCCERHCWDLQTIMDNRCTEEHVTWFTPAVAGICHLDDQELLQAWIVELPSSSESLMPHVVGSDNYTRCSTGLFDTSERRWEGGTTGQTEYHYTDGSKKVTFADGSIKLIYTTGQEEWVLPDNTHWTVGSQGEKVVTLPNGDKEISTEDYLVCEEELAILLSSESEDEVLYQVVENLEADAVRRLACPQDILRLSV</sequence>
<feature type="domain" description="Centromere protein J C-terminal" evidence="3">
    <location>
        <begin position="486"/>
        <end position="519"/>
    </location>
</feature>
<evidence type="ECO:0000259" key="3">
    <source>
        <dbReference type="Pfam" id="PF07202"/>
    </source>
</evidence>
<evidence type="ECO:0000256" key="1">
    <source>
        <dbReference type="ARBA" id="ARBA00005627"/>
    </source>
</evidence>
<organism evidence="4 5">
    <name type="scientific">Dryococelus australis</name>
    <dbReference type="NCBI Taxonomy" id="614101"/>
    <lineage>
        <taxon>Eukaryota</taxon>
        <taxon>Metazoa</taxon>
        <taxon>Ecdysozoa</taxon>
        <taxon>Arthropoda</taxon>
        <taxon>Hexapoda</taxon>
        <taxon>Insecta</taxon>
        <taxon>Pterygota</taxon>
        <taxon>Neoptera</taxon>
        <taxon>Polyneoptera</taxon>
        <taxon>Phasmatodea</taxon>
        <taxon>Verophasmatodea</taxon>
        <taxon>Anareolatae</taxon>
        <taxon>Phasmatidae</taxon>
        <taxon>Eurycanthinae</taxon>
        <taxon>Dryococelus</taxon>
    </lineage>
</organism>
<dbReference type="InterPro" id="IPR026581">
    <property type="entry name" value="TCP10L/CENPJ"/>
</dbReference>